<dbReference type="PANTHER" id="PTHR23348:SF16">
    <property type="entry name" value="LEUCINE RICH REPEAT FAMILY PROTEIN"/>
    <property type="match status" value="1"/>
</dbReference>
<dbReference type="GO" id="GO:0005737">
    <property type="term" value="C:cytoplasm"/>
    <property type="evidence" value="ECO:0007669"/>
    <property type="project" value="TreeGrafter"/>
</dbReference>
<dbReference type="EMBL" id="MUJZ01036743">
    <property type="protein sequence ID" value="OTF76590.1"/>
    <property type="molecule type" value="Genomic_DNA"/>
</dbReference>
<evidence type="ECO:0000256" key="3">
    <source>
        <dbReference type="SAM" id="MobiDB-lite"/>
    </source>
</evidence>
<organism evidence="4 5">
    <name type="scientific">Euroglyphus maynei</name>
    <name type="common">Mayne's house dust mite</name>
    <dbReference type="NCBI Taxonomy" id="6958"/>
    <lineage>
        <taxon>Eukaryota</taxon>
        <taxon>Metazoa</taxon>
        <taxon>Ecdysozoa</taxon>
        <taxon>Arthropoda</taxon>
        <taxon>Chelicerata</taxon>
        <taxon>Arachnida</taxon>
        <taxon>Acari</taxon>
        <taxon>Acariformes</taxon>
        <taxon>Sarcoptiformes</taxon>
        <taxon>Astigmata</taxon>
        <taxon>Psoroptidia</taxon>
        <taxon>Analgoidea</taxon>
        <taxon>Pyroglyphidae</taxon>
        <taxon>Pyroglyphinae</taxon>
        <taxon>Euroglyphus</taxon>
    </lineage>
</organism>
<dbReference type="GO" id="GO:0005634">
    <property type="term" value="C:nucleus"/>
    <property type="evidence" value="ECO:0007669"/>
    <property type="project" value="UniProtKB-SubCell"/>
</dbReference>
<dbReference type="InterPro" id="IPR052082">
    <property type="entry name" value="Myelin_sheath_structural"/>
</dbReference>
<keyword evidence="5" id="KW-1185">Reference proteome</keyword>
<feature type="region of interest" description="Disordered" evidence="3">
    <location>
        <begin position="272"/>
        <end position="308"/>
    </location>
</feature>
<evidence type="ECO:0000313" key="4">
    <source>
        <dbReference type="EMBL" id="OTF76590.1"/>
    </source>
</evidence>
<protein>
    <submittedName>
        <fullName evidence="4">AHNAK nucleoprotein-like protein</fullName>
    </submittedName>
</protein>
<evidence type="ECO:0000313" key="5">
    <source>
        <dbReference type="Proteomes" id="UP000194236"/>
    </source>
</evidence>
<keyword evidence="2" id="KW-0539">Nucleus</keyword>
<feature type="non-terminal residue" evidence="4">
    <location>
        <position position="1"/>
    </location>
</feature>
<dbReference type="PANTHER" id="PTHR23348">
    <property type="entry name" value="PERIAXIN/AHNAK"/>
    <property type="match status" value="1"/>
</dbReference>
<evidence type="ECO:0000256" key="2">
    <source>
        <dbReference type="ARBA" id="ARBA00023242"/>
    </source>
</evidence>
<comment type="subcellular location">
    <subcellularLocation>
        <location evidence="1">Nucleus</location>
    </subcellularLocation>
</comment>
<sequence length="405" mass="45254">KFGFKAPKISVPEADLELPDVKVKGPKVEGDFELSIDDKKSEFKRPKFGFKGPKISGPDIDLKGSSEKMTNMEIDLNTQKVDASIEGNADFGLKNRFKRGKSKEKASIDIDVETGLDSNEVIDLNLDSSKKGFEISLPSFGIGSKSGTPQRETEKFDINLPDVEVKTSKKLKDTHDGKSFEFHFPKFGFKGKSGTLPARGKINPEIDVPDIKIKKSGSDVDISLPDVHSKNKSKTKRHFTLPRFKFGMKGPSGKIGSLDKPEIDVDMPEVNMEMPKVEGDINLSLKKKRGKSKEKDSETSEPKEEKDWQLKMPRFRFNKPKISGQDIDIKAPGADILVPDVEIPRIEGEIDLSINHNKEKEKKQKQGKDWDFHLPKFGFKESKMSGSDVDINAEIPDVKVKSPKV</sequence>
<feature type="non-terminal residue" evidence="4">
    <location>
        <position position="405"/>
    </location>
</feature>
<feature type="compositionally biased region" description="Basic and acidic residues" evidence="3">
    <location>
        <begin position="293"/>
        <end position="308"/>
    </location>
</feature>
<gene>
    <name evidence="4" type="ORF">BLA29_006725</name>
</gene>
<dbReference type="GO" id="GO:0043484">
    <property type="term" value="P:regulation of RNA splicing"/>
    <property type="evidence" value="ECO:0007669"/>
    <property type="project" value="TreeGrafter"/>
</dbReference>
<evidence type="ECO:0000256" key="1">
    <source>
        <dbReference type="ARBA" id="ARBA00004123"/>
    </source>
</evidence>
<reference evidence="4 5" key="1">
    <citation type="submission" date="2017-03" db="EMBL/GenBank/DDBJ databases">
        <title>Genome Survey of Euroglyphus maynei.</title>
        <authorList>
            <person name="Arlian L.G."/>
            <person name="Morgan M.S."/>
            <person name="Rider S.D."/>
        </authorList>
    </citation>
    <scope>NUCLEOTIDE SEQUENCE [LARGE SCALE GENOMIC DNA]</scope>
    <source>
        <strain evidence="4">Arlian Lab</strain>
        <tissue evidence="4">Whole body</tissue>
    </source>
</reference>
<dbReference type="Proteomes" id="UP000194236">
    <property type="component" value="Unassembled WGS sequence"/>
</dbReference>
<dbReference type="AlphaFoldDB" id="A0A1Y3B6V1"/>
<accession>A0A1Y3B6V1</accession>
<proteinExistence type="predicted"/>
<comment type="caution">
    <text evidence="4">The sequence shown here is derived from an EMBL/GenBank/DDBJ whole genome shotgun (WGS) entry which is preliminary data.</text>
</comment>
<dbReference type="OrthoDB" id="8058206at2759"/>
<name>A0A1Y3B6V1_EURMA</name>